<dbReference type="Proteomes" id="UP001556631">
    <property type="component" value="Unassembled WGS sequence"/>
</dbReference>
<gene>
    <name evidence="2" type="ORF">AB3X52_14430</name>
</gene>
<keyword evidence="1" id="KW-0812">Transmembrane</keyword>
<dbReference type="RefSeq" id="WP_367994790.1">
    <property type="nucleotide sequence ID" value="NZ_JBFPJR010000027.1"/>
</dbReference>
<keyword evidence="3" id="KW-1185">Reference proteome</keyword>
<evidence type="ECO:0008006" key="4">
    <source>
        <dbReference type="Google" id="ProtNLM"/>
    </source>
</evidence>
<protein>
    <recommendedName>
        <fullName evidence="4">PepSY domain-containing protein</fullName>
    </recommendedName>
</protein>
<dbReference type="EMBL" id="JBFPJR010000027">
    <property type="protein sequence ID" value="MEX0428820.1"/>
    <property type="molecule type" value="Genomic_DNA"/>
</dbReference>
<evidence type="ECO:0000313" key="2">
    <source>
        <dbReference type="EMBL" id="MEX0428820.1"/>
    </source>
</evidence>
<accession>A0ABV3T209</accession>
<sequence>MPLCGLTGGSEGGHHAIQAHKQTAFLAKVWEWESMISINLWVVHHQATTGKATPLGTIGAVVIVLLLVGVPYWRAFQRKKAADKRERPPGGSTD</sequence>
<organism evidence="2 3">
    <name type="scientific">Nocardioides eburneus</name>
    <dbReference type="NCBI Taxonomy" id="3231482"/>
    <lineage>
        <taxon>Bacteria</taxon>
        <taxon>Bacillati</taxon>
        <taxon>Actinomycetota</taxon>
        <taxon>Actinomycetes</taxon>
        <taxon>Propionibacteriales</taxon>
        <taxon>Nocardioidaceae</taxon>
        <taxon>Nocardioides</taxon>
    </lineage>
</organism>
<keyword evidence="1" id="KW-1133">Transmembrane helix</keyword>
<keyword evidence="1" id="KW-0472">Membrane</keyword>
<feature type="transmembrane region" description="Helical" evidence="1">
    <location>
        <begin position="55"/>
        <end position="75"/>
    </location>
</feature>
<comment type="caution">
    <text evidence="2">The sequence shown here is derived from an EMBL/GenBank/DDBJ whole genome shotgun (WGS) entry which is preliminary data.</text>
</comment>
<name>A0ABV3T209_9ACTN</name>
<evidence type="ECO:0000313" key="3">
    <source>
        <dbReference type="Proteomes" id="UP001556631"/>
    </source>
</evidence>
<proteinExistence type="predicted"/>
<reference evidence="2 3" key="1">
    <citation type="submission" date="2024-07" db="EMBL/GenBank/DDBJ databases">
        <authorList>
            <person name="Lee S."/>
            <person name="Kang M."/>
        </authorList>
    </citation>
    <scope>NUCLEOTIDE SEQUENCE [LARGE SCALE GENOMIC DNA]</scope>
    <source>
        <strain evidence="2 3">DS6</strain>
    </source>
</reference>
<evidence type="ECO:0000256" key="1">
    <source>
        <dbReference type="SAM" id="Phobius"/>
    </source>
</evidence>